<dbReference type="GO" id="GO:0008528">
    <property type="term" value="F:G protein-coupled peptide receptor activity"/>
    <property type="evidence" value="ECO:0007669"/>
    <property type="project" value="InterPro"/>
</dbReference>
<accession>A0A915DEA8</accession>
<evidence type="ECO:0000256" key="1">
    <source>
        <dbReference type="ARBA" id="ARBA00004370"/>
    </source>
</evidence>
<feature type="transmembrane region" description="Helical" evidence="6">
    <location>
        <begin position="145"/>
        <end position="164"/>
    </location>
</feature>
<dbReference type="PANTHER" id="PTHR46273">
    <property type="entry name" value="MYOSUPPRESSIN RECEPTOR 1, ISOFORM B-RELATED"/>
    <property type="match status" value="1"/>
</dbReference>
<feature type="transmembrane region" description="Helical" evidence="6">
    <location>
        <begin position="36"/>
        <end position="56"/>
    </location>
</feature>
<dbReference type="SUPFAM" id="SSF81321">
    <property type="entry name" value="Family A G protein-coupled receptor-like"/>
    <property type="match status" value="1"/>
</dbReference>
<evidence type="ECO:0000259" key="7">
    <source>
        <dbReference type="PROSITE" id="PS50262"/>
    </source>
</evidence>
<reference evidence="9" key="1">
    <citation type="submission" date="2022-11" db="UniProtKB">
        <authorList>
            <consortium name="WormBaseParasite"/>
        </authorList>
    </citation>
    <scope>IDENTIFICATION</scope>
</reference>
<dbReference type="CDD" id="cd14978">
    <property type="entry name" value="7tmA_FMRFamide_R-like"/>
    <property type="match status" value="1"/>
</dbReference>
<evidence type="ECO:0000256" key="6">
    <source>
        <dbReference type="SAM" id="Phobius"/>
    </source>
</evidence>
<dbReference type="Proteomes" id="UP000887574">
    <property type="component" value="Unplaced"/>
</dbReference>
<evidence type="ECO:0000256" key="3">
    <source>
        <dbReference type="ARBA" id="ARBA00022989"/>
    </source>
</evidence>
<feature type="transmembrane region" description="Helical" evidence="6">
    <location>
        <begin position="68"/>
        <end position="87"/>
    </location>
</feature>
<dbReference type="InterPro" id="IPR053219">
    <property type="entry name" value="GPCR_Dmsr-1"/>
</dbReference>
<feature type="transmembrane region" description="Helical" evidence="6">
    <location>
        <begin position="107"/>
        <end position="133"/>
    </location>
</feature>
<feature type="region of interest" description="Disordered" evidence="5">
    <location>
        <begin position="264"/>
        <end position="305"/>
    </location>
</feature>
<dbReference type="InterPro" id="IPR000276">
    <property type="entry name" value="GPCR_Rhodpsn"/>
</dbReference>
<dbReference type="InterPro" id="IPR019427">
    <property type="entry name" value="7TM_GPCR_serpentine_rcpt_Srw"/>
</dbReference>
<feature type="domain" description="G-protein coupled receptors family 1 profile" evidence="7">
    <location>
        <begin position="48"/>
        <end position="373"/>
    </location>
</feature>
<dbReference type="Gene3D" id="1.20.1070.10">
    <property type="entry name" value="Rhodopsin 7-helix transmembrane proteins"/>
    <property type="match status" value="1"/>
</dbReference>
<dbReference type="PANTHER" id="PTHR46273:SF4">
    <property type="entry name" value="AT19640P"/>
    <property type="match status" value="1"/>
</dbReference>
<dbReference type="Pfam" id="PF10324">
    <property type="entry name" value="7TM_GPCR_Srw"/>
    <property type="match status" value="2"/>
</dbReference>
<name>A0A915DEA8_9BILA</name>
<keyword evidence="3 6" id="KW-1133">Transmembrane helix</keyword>
<evidence type="ECO:0000313" key="9">
    <source>
        <dbReference type="WBParaSite" id="jg18680"/>
    </source>
</evidence>
<keyword evidence="4 6" id="KW-0472">Membrane</keyword>
<dbReference type="PRINTS" id="PR00237">
    <property type="entry name" value="GPCRRHODOPSN"/>
</dbReference>
<sequence>MASSCSGLDADTIDQAREYYNQLLSIGWYDSFVHQFIYHVLCLTGVVANICIVVVLLRPNMRKNPFNLFLIAIAICDLTLMASYFIYKQVELCHPWYFEFSWIIFTYAYAVLSVFVHSASLWMTVNMAVLRYLVLRKSASSGSTLNTYSAASISIVAGVVISLIGSAPNMLRYQIQDNGLLEVPSACLVNSSRYAKFYVRGQQVHAYTLSQPNFWSCSWERFSFWTAGLMLKIIPCLLLTVFMTLLVRMLMEARERRLRLCQGNSSAVPTTGPNTTSSVNNNNHTTTPSNPATNRPSSATAAVTNSNCKTQAERTTAMLTIIVGGCILITELPQGILVLAIGVKPQVRFAMQQLGNVIDLLSLLNSSVNFILYSTMSNLFRHEFLQTFGGCCPSMGWVNSLIGRRRLLFKNGQLNNNGNGNMVGQAVATKGDASAQLTGQEAGLLKEQKTRLLLNNARPEEGKRVGTTTFSSGILDQLKLDHWIWFMKI</sequence>
<comment type="subcellular location">
    <subcellularLocation>
        <location evidence="1">Membrane</location>
    </subcellularLocation>
</comment>
<feature type="transmembrane region" description="Helical" evidence="6">
    <location>
        <begin position="319"/>
        <end position="342"/>
    </location>
</feature>
<evidence type="ECO:0000256" key="5">
    <source>
        <dbReference type="SAM" id="MobiDB-lite"/>
    </source>
</evidence>
<proteinExistence type="predicted"/>
<protein>
    <submittedName>
        <fullName evidence="9">G-protein coupled receptors family 1 profile domain-containing protein</fullName>
    </submittedName>
</protein>
<dbReference type="AlphaFoldDB" id="A0A915DEA8"/>
<organism evidence="8 9">
    <name type="scientific">Ditylenchus dipsaci</name>
    <dbReference type="NCBI Taxonomy" id="166011"/>
    <lineage>
        <taxon>Eukaryota</taxon>
        <taxon>Metazoa</taxon>
        <taxon>Ecdysozoa</taxon>
        <taxon>Nematoda</taxon>
        <taxon>Chromadorea</taxon>
        <taxon>Rhabditida</taxon>
        <taxon>Tylenchina</taxon>
        <taxon>Tylenchomorpha</taxon>
        <taxon>Sphaerularioidea</taxon>
        <taxon>Anguinidae</taxon>
        <taxon>Anguininae</taxon>
        <taxon>Ditylenchus</taxon>
    </lineage>
</organism>
<evidence type="ECO:0000256" key="4">
    <source>
        <dbReference type="ARBA" id="ARBA00023136"/>
    </source>
</evidence>
<feature type="compositionally biased region" description="Low complexity" evidence="5">
    <location>
        <begin position="269"/>
        <end position="294"/>
    </location>
</feature>
<feature type="transmembrane region" description="Helical" evidence="6">
    <location>
        <begin position="222"/>
        <end position="247"/>
    </location>
</feature>
<dbReference type="PROSITE" id="PS50262">
    <property type="entry name" value="G_PROTEIN_RECEP_F1_2"/>
    <property type="match status" value="1"/>
</dbReference>
<evidence type="ECO:0000256" key="2">
    <source>
        <dbReference type="ARBA" id="ARBA00022692"/>
    </source>
</evidence>
<dbReference type="WBParaSite" id="jg18680">
    <property type="protein sequence ID" value="jg18680"/>
    <property type="gene ID" value="jg18680"/>
</dbReference>
<feature type="compositionally biased region" description="Polar residues" evidence="5">
    <location>
        <begin position="295"/>
        <end position="305"/>
    </location>
</feature>
<dbReference type="InterPro" id="IPR017452">
    <property type="entry name" value="GPCR_Rhodpsn_7TM"/>
</dbReference>
<evidence type="ECO:0000313" key="8">
    <source>
        <dbReference type="Proteomes" id="UP000887574"/>
    </source>
</evidence>
<keyword evidence="2 6" id="KW-0812">Transmembrane</keyword>
<keyword evidence="8" id="KW-1185">Reference proteome</keyword>
<dbReference type="GO" id="GO:0005886">
    <property type="term" value="C:plasma membrane"/>
    <property type="evidence" value="ECO:0007669"/>
    <property type="project" value="TreeGrafter"/>
</dbReference>